<feature type="binding site" evidence="15">
    <location>
        <position position="105"/>
    </location>
    <ligand>
        <name>substrate</name>
    </ligand>
</feature>
<evidence type="ECO:0000256" key="9">
    <source>
        <dbReference type="ARBA" id="ARBA00052716"/>
    </source>
</evidence>
<evidence type="ECO:0000256" key="4">
    <source>
        <dbReference type="ARBA" id="ARBA00023002"/>
    </source>
</evidence>
<comment type="subcellular location">
    <subcellularLocation>
        <location evidence="13">Cytoplasm</location>
    </subcellularLocation>
</comment>
<evidence type="ECO:0000256" key="11">
    <source>
        <dbReference type="ARBA" id="ARBA00069372"/>
    </source>
</evidence>
<accession>A0A7C4AFZ2</accession>
<protein>
    <recommendedName>
        <fullName evidence="11 13">Glycerol-3-phosphate dehydrogenase [NAD(P)+]</fullName>
        <ecNumber evidence="10 13">1.1.1.94</ecNumber>
    </recommendedName>
    <alternativeName>
        <fullName evidence="13">NAD(P)(+)-dependent glycerol-3-phosphate dehydrogenase</fullName>
    </alternativeName>
    <alternativeName>
        <fullName evidence="12 13">NAD(P)H-dependent dihydroxyacetone-phosphate reductase</fullName>
    </alternativeName>
</protein>
<evidence type="ECO:0000256" key="7">
    <source>
        <dbReference type="ARBA" id="ARBA00023209"/>
    </source>
</evidence>
<feature type="active site" description="Proton acceptor" evidence="13 14">
    <location>
        <position position="190"/>
    </location>
</feature>
<comment type="pathway">
    <text evidence="13">Membrane lipid metabolism; glycerophospholipid metabolism.</text>
</comment>
<comment type="function">
    <text evidence="13">Catalyzes the reduction of the glycolytic intermediate dihydroxyacetone phosphate (DHAP) to sn-glycerol 3-phosphate (G3P), the key precursor for phospholipid synthesis.</text>
</comment>
<dbReference type="PANTHER" id="PTHR11728">
    <property type="entry name" value="GLYCEROL-3-PHOSPHATE DEHYDROGENASE"/>
    <property type="match status" value="1"/>
</dbReference>
<feature type="binding site" evidence="13">
    <location>
        <position position="254"/>
    </location>
    <ligand>
        <name>NADPH</name>
        <dbReference type="ChEBI" id="CHEBI:57783"/>
    </ligand>
</feature>
<keyword evidence="5 13" id="KW-0520">NAD</keyword>
<dbReference type="InterPro" id="IPR013328">
    <property type="entry name" value="6PGD_dom2"/>
</dbReference>
<evidence type="ECO:0000256" key="15">
    <source>
        <dbReference type="PIRSR" id="PIRSR000114-2"/>
    </source>
</evidence>
<dbReference type="InterPro" id="IPR036291">
    <property type="entry name" value="NAD(P)-bd_dom_sf"/>
</dbReference>
<keyword evidence="4 13" id="KW-0560">Oxidoreductase</keyword>
<dbReference type="Gene3D" id="3.40.50.720">
    <property type="entry name" value="NAD(P)-binding Rossmann-like Domain"/>
    <property type="match status" value="1"/>
</dbReference>
<feature type="binding site" evidence="13">
    <location>
        <position position="253"/>
    </location>
    <ligand>
        <name>sn-glycerol 3-phosphate</name>
        <dbReference type="ChEBI" id="CHEBI:57597"/>
    </ligand>
</feature>
<keyword evidence="8 13" id="KW-1208">Phospholipid metabolism</keyword>
<dbReference type="GO" id="GO:0008654">
    <property type="term" value="P:phospholipid biosynthetic process"/>
    <property type="evidence" value="ECO:0007669"/>
    <property type="project" value="UniProtKB-KW"/>
</dbReference>
<dbReference type="GO" id="GO:0051287">
    <property type="term" value="F:NAD binding"/>
    <property type="evidence" value="ECO:0007669"/>
    <property type="project" value="InterPro"/>
</dbReference>
<keyword evidence="3 13" id="KW-0521">NADP</keyword>
<dbReference type="NCBIfam" id="NF000940">
    <property type="entry name" value="PRK00094.1-2"/>
    <property type="match status" value="1"/>
</dbReference>
<dbReference type="PANTHER" id="PTHR11728:SF1">
    <property type="entry name" value="GLYCEROL-3-PHOSPHATE DEHYDROGENASE [NAD(+)] 2, CHLOROPLASTIC"/>
    <property type="match status" value="1"/>
</dbReference>
<evidence type="ECO:0000256" key="10">
    <source>
        <dbReference type="ARBA" id="ARBA00066687"/>
    </source>
</evidence>
<dbReference type="GO" id="GO:0005829">
    <property type="term" value="C:cytosol"/>
    <property type="evidence" value="ECO:0007669"/>
    <property type="project" value="TreeGrafter"/>
</dbReference>
<comment type="caution">
    <text evidence="13">Lacks conserved residue(s) required for the propagation of feature annotation.</text>
</comment>
<dbReference type="PRINTS" id="PR00077">
    <property type="entry name" value="GPDHDRGNASE"/>
</dbReference>
<feature type="binding site" evidence="16">
    <location>
        <position position="82"/>
    </location>
    <ligand>
        <name>NAD(+)</name>
        <dbReference type="ChEBI" id="CHEBI:57540"/>
    </ligand>
</feature>
<evidence type="ECO:0000313" key="20">
    <source>
        <dbReference type="EMBL" id="HGG91435.1"/>
    </source>
</evidence>
<feature type="binding site" evidence="13">
    <location>
        <position position="105"/>
    </location>
    <ligand>
        <name>sn-glycerol 3-phosphate</name>
        <dbReference type="ChEBI" id="CHEBI:57597"/>
    </ligand>
</feature>
<evidence type="ECO:0000256" key="8">
    <source>
        <dbReference type="ARBA" id="ARBA00023264"/>
    </source>
</evidence>
<dbReference type="UniPathway" id="UPA00940"/>
<dbReference type="PIRSF" id="PIRSF000114">
    <property type="entry name" value="Glycerol-3-P_dh"/>
    <property type="match status" value="1"/>
</dbReference>
<evidence type="ECO:0000256" key="16">
    <source>
        <dbReference type="PIRSR" id="PIRSR000114-3"/>
    </source>
</evidence>
<feature type="binding site" evidence="13">
    <location>
        <position position="243"/>
    </location>
    <ligand>
        <name>sn-glycerol 3-phosphate</name>
        <dbReference type="ChEBI" id="CHEBI:57597"/>
    </ligand>
</feature>
<dbReference type="NCBIfam" id="NF000942">
    <property type="entry name" value="PRK00094.1-4"/>
    <property type="match status" value="1"/>
</dbReference>
<dbReference type="SUPFAM" id="SSF48179">
    <property type="entry name" value="6-phosphogluconate dehydrogenase C-terminal domain-like"/>
    <property type="match status" value="1"/>
</dbReference>
<feature type="binding site" evidence="13">
    <location>
        <position position="10"/>
    </location>
    <ligand>
        <name>NADPH</name>
        <dbReference type="ChEBI" id="CHEBI:57783"/>
    </ligand>
</feature>
<dbReference type="InterPro" id="IPR008927">
    <property type="entry name" value="6-PGluconate_DH-like_C_sf"/>
</dbReference>
<dbReference type="EMBL" id="DSRP01000043">
    <property type="protein sequence ID" value="HGG91435.1"/>
    <property type="molecule type" value="Genomic_DNA"/>
</dbReference>
<evidence type="ECO:0000256" key="17">
    <source>
        <dbReference type="RuleBase" id="RU000437"/>
    </source>
</evidence>
<feature type="binding site" evidence="13">
    <location>
        <position position="255"/>
    </location>
    <ligand>
        <name>sn-glycerol 3-phosphate</name>
        <dbReference type="ChEBI" id="CHEBI:57597"/>
    </ligand>
</feature>
<proteinExistence type="inferred from homology"/>
<dbReference type="InterPro" id="IPR006109">
    <property type="entry name" value="G3P_DH_NAD-dep_C"/>
</dbReference>
<evidence type="ECO:0000256" key="12">
    <source>
        <dbReference type="ARBA" id="ARBA00080511"/>
    </source>
</evidence>
<comment type="catalytic activity">
    <reaction evidence="13">
        <text>sn-glycerol 3-phosphate + NAD(+) = dihydroxyacetone phosphate + NADH + H(+)</text>
        <dbReference type="Rhea" id="RHEA:11092"/>
        <dbReference type="ChEBI" id="CHEBI:15378"/>
        <dbReference type="ChEBI" id="CHEBI:57540"/>
        <dbReference type="ChEBI" id="CHEBI:57597"/>
        <dbReference type="ChEBI" id="CHEBI:57642"/>
        <dbReference type="ChEBI" id="CHEBI:57945"/>
        <dbReference type="EC" id="1.1.1.94"/>
    </reaction>
</comment>
<dbReference type="GO" id="GO:0046168">
    <property type="term" value="P:glycerol-3-phosphate catabolic process"/>
    <property type="evidence" value="ECO:0007669"/>
    <property type="project" value="InterPro"/>
</dbReference>
<feature type="binding site" evidence="13">
    <location>
        <position position="139"/>
    </location>
    <ligand>
        <name>NADPH</name>
        <dbReference type="ChEBI" id="CHEBI:57783"/>
    </ligand>
</feature>
<evidence type="ECO:0000256" key="6">
    <source>
        <dbReference type="ARBA" id="ARBA00023098"/>
    </source>
</evidence>
<dbReference type="GO" id="GO:0047952">
    <property type="term" value="F:glycerol-3-phosphate dehydrogenase [NAD(P)+] activity"/>
    <property type="evidence" value="ECO:0007669"/>
    <property type="project" value="UniProtKB-UniRule"/>
</dbReference>
<feature type="binding site" evidence="13">
    <location>
        <position position="254"/>
    </location>
    <ligand>
        <name>sn-glycerol 3-phosphate</name>
        <dbReference type="ChEBI" id="CHEBI:57597"/>
    </ligand>
</feature>
<name>A0A7C4AFZ2_9BACT</name>
<feature type="binding site" evidence="13">
    <location>
        <position position="278"/>
    </location>
    <ligand>
        <name>NADPH</name>
        <dbReference type="ChEBI" id="CHEBI:57783"/>
    </ligand>
</feature>
<dbReference type="GO" id="GO:0005975">
    <property type="term" value="P:carbohydrate metabolic process"/>
    <property type="evidence" value="ECO:0007669"/>
    <property type="project" value="InterPro"/>
</dbReference>
<dbReference type="HAMAP" id="MF_00394">
    <property type="entry name" value="NAD_Glyc3P_dehydrog"/>
    <property type="match status" value="1"/>
</dbReference>
<keyword evidence="13" id="KW-0963">Cytoplasm</keyword>
<evidence type="ECO:0000256" key="2">
    <source>
        <dbReference type="ARBA" id="ARBA00022516"/>
    </source>
</evidence>
<feature type="binding site" evidence="13">
    <location>
        <position position="31"/>
    </location>
    <ligand>
        <name>NADPH</name>
        <dbReference type="ChEBI" id="CHEBI:57783"/>
    </ligand>
</feature>
<dbReference type="InterPro" id="IPR011128">
    <property type="entry name" value="G3P_DH_NAD-dep_N"/>
</dbReference>
<dbReference type="AlphaFoldDB" id="A0A7C4AFZ2"/>
<keyword evidence="7 13" id="KW-0594">Phospholipid biosynthesis</keyword>
<keyword evidence="13" id="KW-0547">Nucleotide-binding</keyword>
<evidence type="ECO:0000256" key="1">
    <source>
        <dbReference type="ARBA" id="ARBA00011009"/>
    </source>
</evidence>
<comment type="catalytic activity">
    <reaction evidence="9">
        <text>sn-glycerol 3-phosphate + NADP(+) = dihydroxyacetone phosphate + NADPH + H(+)</text>
        <dbReference type="Rhea" id="RHEA:11096"/>
        <dbReference type="ChEBI" id="CHEBI:15378"/>
        <dbReference type="ChEBI" id="CHEBI:57597"/>
        <dbReference type="ChEBI" id="CHEBI:57642"/>
        <dbReference type="ChEBI" id="CHEBI:57783"/>
        <dbReference type="ChEBI" id="CHEBI:58349"/>
        <dbReference type="EC" id="1.1.1.94"/>
    </reaction>
    <physiologicalReaction direction="right-to-left" evidence="9">
        <dbReference type="Rhea" id="RHEA:11098"/>
    </physiologicalReaction>
</comment>
<dbReference type="InterPro" id="IPR006168">
    <property type="entry name" value="G3P_DH_NAD-dep"/>
</dbReference>
<feature type="binding site" evidence="13">
    <location>
        <position position="137"/>
    </location>
    <ligand>
        <name>sn-glycerol 3-phosphate</name>
        <dbReference type="ChEBI" id="CHEBI:57597"/>
    </ligand>
</feature>
<feature type="binding site" evidence="16">
    <location>
        <position position="139"/>
    </location>
    <ligand>
        <name>NAD(+)</name>
        <dbReference type="ChEBI" id="CHEBI:57540"/>
    </ligand>
</feature>
<organism evidence="20">
    <name type="scientific">Fundidesulfovibrio putealis</name>
    <dbReference type="NCBI Taxonomy" id="270496"/>
    <lineage>
        <taxon>Bacteria</taxon>
        <taxon>Pseudomonadati</taxon>
        <taxon>Thermodesulfobacteriota</taxon>
        <taxon>Desulfovibrionia</taxon>
        <taxon>Desulfovibrionales</taxon>
        <taxon>Desulfovibrionaceae</taxon>
        <taxon>Fundidesulfovibrio</taxon>
    </lineage>
</organism>
<evidence type="ECO:0000256" key="5">
    <source>
        <dbReference type="ARBA" id="ARBA00023027"/>
    </source>
</evidence>
<keyword evidence="2 13" id="KW-0444">Lipid biosynthesis</keyword>
<gene>
    <name evidence="13" type="primary">gpsA</name>
    <name evidence="20" type="ORF">ENR59_00595</name>
</gene>
<dbReference type="GO" id="GO:0046167">
    <property type="term" value="P:glycerol-3-phosphate biosynthetic process"/>
    <property type="evidence" value="ECO:0007669"/>
    <property type="project" value="UniProtKB-UniRule"/>
</dbReference>
<feature type="binding site" evidence="13">
    <location>
        <position position="135"/>
    </location>
    <ligand>
        <name>sn-glycerol 3-phosphate</name>
        <dbReference type="ChEBI" id="CHEBI:57597"/>
    </ligand>
</feature>
<dbReference type="FunFam" id="1.10.1040.10:FF:000001">
    <property type="entry name" value="Glycerol-3-phosphate dehydrogenase [NAD(P)+]"/>
    <property type="match status" value="1"/>
</dbReference>
<dbReference type="SUPFAM" id="SSF51735">
    <property type="entry name" value="NAD(P)-binding Rossmann-fold domains"/>
    <property type="match status" value="1"/>
</dbReference>
<feature type="binding site" evidence="13">
    <location>
        <position position="190"/>
    </location>
    <ligand>
        <name>sn-glycerol 3-phosphate</name>
        <dbReference type="ChEBI" id="CHEBI:57597"/>
    </ligand>
</feature>
<dbReference type="FunFam" id="3.40.50.720:FF:000019">
    <property type="entry name" value="Glycerol-3-phosphate dehydrogenase [NAD(P)+]"/>
    <property type="match status" value="1"/>
</dbReference>
<dbReference type="Pfam" id="PF01210">
    <property type="entry name" value="NAD_Gly3P_dh_N"/>
    <property type="match status" value="1"/>
</dbReference>
<feature type="domain" description="Glycerol-3-phosphate dehydrogenase NAD-dependent C-terminal" evidence="19">
    <location>
        <begin position="179"/>
        <end position="318"/>
    </location>
</feature>
<feature type="binding site" evidence="15">
    <location>
        <begin position="254"/>
        <end position="255"/>
    </location>
    <ligand>
        <name>substrate</name>
    </ligand>
</feature>
<evidence type="ECO:0000256" key="14">
    <source>
        <dbReference type="PIRSR" id="PIRSR000114-1"/>
    </source>
</evidence>
<reference evidence="20" key="1">
    <citation type="journal article" date="2020" name="mSystems">
        <title>Genome- and Community-Level Interaction Insights into Carbon Utilization and Element Cycling Functions of Hydrothermarchaeota in Hydrothermal Sediment.</title>
        <authorList>
            <person name="Zhou Z."/>
            <person name="Liu Y."/>
            <person name="Xu W."/>
            <person name="Pan J."/>
            <person name="Luo Z.H."/>
            <person name="Li M."/>
        </authorList>
    </citation>
    <scope>NUCLEOTIDE SEQUENCE [LARGE SCALE GENOMIC DNA]</scope>
    <source>
        <strain evidence="20">SpSt-413</strain>
    </source>
</reference>
<feature type="binding site" evidence="13">
    <location>
        <position position="11"/>
    </location>
    <ligand>
        <name>NADPH</name>
        <dbReference type="ChEBI" id="CHEBI:57783"/>
    </ligand>
</feature>
<evidence type="ECO:0000259" key="18">
    <source>
        <dbReference type="Pfam" id="PF01210"/>
    </source>
</evidence>
<keyword evidence="6 13" id="KW-0443">Lipid metabolism</keyword>
<dbReference type="Gene3D" id="1.10.1040.10">
    <property type="entry name" value="N-(1-d-carboxylethyl)-l-norvaline Dehydrogenase, domain 2"/>
    <property type="match status" value="1"/>
</dbReference>
<comment type="caution">
    <text evidence="20">The sequence shown here is derived from an EMBL/GenBank/DDBJ whole genome shotgun (WGS) entry which is preliminary data.</text>
</comment>
<feature type="binding site" evidence="13">
    <location>
        <position position="105"/>
    </location>
    <ligand>
        <name>NADPH</name>
        <dbReference type="ChEBI" id="CHEBI:57783"/>
    </ligand>
</feature>
<dbReference type="GO" id="GO:0006650">
    <property type="term" value="P:glycerophospholipid metabolic process"/>
    <property type="evidence" value="ECO:0007669"/>
    <property type="project" value="UniProtKB-UniRule"/>
</dbReference>
<evidence type="ECO:0000256" key="13">
    <source>
        <dbReference type="HAMAP-Rule" id="MF_00394"/>
    </source>
</evidence>
<evidence type="ECO:0000259" key="19">
    <source>
        <dbReference type="Pfam" id="PF07479"/>
    </source>
</evidence>
<feature type="binding site" evidence="13">
    <location>
        <position position="280"/>
    </location>
    <ligand>
        <name>NADPH</name>
        <dbReference type="ChEBI" id="CHEBI:57783"/>
    </ligand>
</feature>
<feature type="binding site" evidence="16">
    <location>
        <begin position="7"/>
        <end position="12"/>
    </location>
    <ligand>
        <name>NAD(+)</name>
        <dbReference type="ChEBI" id="CHEBI:57540"/>
    </ligand>
</feature>
<feature type="binding site" evidence="13">
    <location>
        <position position="48"/>
    </location>
    <ligand>
        <name>NADPH</name>
        <dbReference type="ChEBI" id="CHEBI:57783"/>
    </ligand>
</feature>
<feature type="binding site" evidence="16">
    <location>
        <position position="254"/>
    </location>
    <ligand>
        <name>NAD(+)</name>
        <dbReference type="ChEBI" id="CHEBI:57540"/>
    </ligand>
</feature>
<sequence>MKVAVIGAGSWGTTLADLLATKGVDTTLWVRERELLALIKSTGENAWYMPGVKLSPNLKLCMDLDQAVAGRDLFLMAVPCQFLRAILGEMRPHMPKHPAVVCASKGLELDSGKTMSQVCEEALAGMKPRFAVLSGPSFAYEVIRRMPTAVSLGCKDKDLAKTVQELFATDYFRVYTNKDVTGVELGGAVKNIIAIAAGVADELGFGADARAALITRGLAEMSRLGSKMGADPKTFMGLSGLGDLVLTCTGDLSRNRQVGRRLAQGQKLVDILGEMKMVAEGVKTAQAVFQVAGRLKVDLPITSQVHAILYEDKDPGLAVRELMTRALKDE</sequence>
<dbReference type="EC" id="1.1.1.94" evidence="10 13"/>
<evidence type="ECO:0000256" key="3">
    <source>
        <dbReference type="ARBA" id="ARBA00022857"/>
    </source>
</evidence>
<comment type="similarity">
    <text evidence="1 13 17">Belongs to the NAD-dependent glycerol-3-phosphate dehydrogenase family.</text>
</comment>
<dbReference type="Pfam" id="PF07479">
    <property type="entry name" value="NAD_Gly3P_dh_C"/>
    <property type="match status" value="1"/>
</dbReference>
<feature type="domain" description="Glycerol-3-phosphate dehydrogenase NAD-dependent N-terminal" evidence="18">
    <location>
        <begin position="2"/>
        <end position="159"/>
    </location>
</feature>